<evidence type="ECO:0000256" key="2">
    <source>
        <dbReference type="ARBA" id="ARBA00022692"/>
    </source>
</evidence>
<dbReference type="InterPro" id="IPR049326">
    <property type="entry name" value="Rhodopsin_dom_fungi"/>
</dbReference>
<dbReference type="RefSeq" id="XP_013330300.1">
    <property type="nucleotide sequence ID" value="XM_013474846.1"/>
</dbReference>
<dbReference type="PANTHER" id="PTHR33048:SF47">
    <property type="entry name" value="INTEGRAL MEMBRANE PROTEIN-RELATED"/>
    <property type="match status" value="1"/>
</dbReference>
<keyword evidence="4 7" id="KW-0472">Membrane</keyword>
<comment type="caution">
    <text evidence="9">The sequence shown here is derived from an EMBL/GenBank/DDBJ whole genome shotgun (WGS) entry which is preliminary data.</text>
</comment>
<evidence type="ECO:0000256" key="5">
    <source>
        <dbReference type="ARBA" id="ARBA00038359"/>
    </source>
</evidence>
<evidence type="ECO:0000313" key="9">
    <source>
        <dbReference type="EMBL" id="KKA23688.1"/>
    </source>
</evidence>
<feature type="domain" description="Rhodopsin" evidence="8">
    <location>
        <begin position="1"/>
        <end position="89"/>
    </location>
</feature>
<keyword evidence="3 7" id="KW-1133">Transmembrane helix</keyword>
<evidence type="ECO:0000256" key="1">
    <source>
        <dbReference type="ARBA" id="ARBA00004141"/>
    </source>
</evidence>
<dbReference type="EMBL" id="LASV01000089">
    <property type="protein sequence ID" value="KKA23688.1"/>
    <property type="molecule type" value="Genomic_DNA"/>
</dbReference>
<evidence type="ECO:0000256" key="3">
    <source>
        <dbReference type="ARBA" id="ARBA00022989"/>
    </source>
</evidence>
<sequence>MILDLIIIALPMPMLWNLRMPVSKKIAVSGIFSLGFIICIITIIRIVAVRQLDVNDLSYTVVGDGIWSAVEPCLSIINACLPVLKPVLVKIFGSHLFTTSRKTTNNTGSSSEPRIGLRMMSPRKPTPTVDASKLETGSDDALVSRQDGYAREDGYMRMPNHPGEIRVTQDWELSTDVEQPRRAVVRLCAGYVF</sequence>
<evidence type="ECO:0000313" key="10">
    <source>
        <dbReference type="Proteomes" id="UP000053958"/>
    </source>
</evidence>
<evidence type="ECO:0000259" key="8">
    <source>
        <dbReference type="Pfam" id="PF20684"/>
    </source>
</evidence>
<dbReference type="STRING" id="1408163.A0A0F4Z1F0"/>
<dbReference type="PANTHER" id="PTHR33048">
    <property type="entry name" value="PTH11-LIKE INTEGRAL MEMBRANE PROTEIN (AFU_ORTHOLOGUE AFUA_5G11245)"/>
    <property type="match status" value="1"/>
</dbReference>
<dbReference type="GeneID" id="25314630"/>
<feature type="region of interest" description="Disordered" evidence="6">
    <location>
        <begin position="102"/>
        <end position="133"/>
    </location>
</feature>
<reference evidence="9 10" key="1">
    <citation type="submission" date="2015-04" db="EMBL/GenBank/DDBJ databases">
        <authorList>
            <person name="Heijne W.H."/>
            <person name="Fedorova N.D."/>
            <person name="Nierman W.C."/>
            <person name="Vollebregt A.W."/>
            <person name="Zhao Z."/>
            <person name="Wu L."/>
            <person name="Kumar M."/>
            <person name="Stam H."/>
            <person name="van den Berg M.A."/>
            <person name="Pel H.J."/>
        </authorList>
    </citation>
    <scope>NUCLEOTIDE SEQUENCE [LARGE SCALE GENOMIC DNA]</scope>
    <source>
        <strain evidence="9 10">CBS 393.64</strain>
    </source>
</reference>
<feature type="compositionally biased region" description="Polar residues" evidence="6">
    <location>
        <begin position="102"/>
        <end position="112"/>
    </location>
</feature>
<dbReference type="Pfam" id="PF20684">
    <property type="entry name" value="Fung_rhodopsin"/>
    <property type="match status" value="1"/>
</dbReference>
<dbReference type="AlphaFoldDB" id="A0A0F4Z1F0"/>
<dbReference type="GO" id="GO:0016020">
    <property type="term" value="C:membrane"/>
    <property type="evidence" value="ECO:0007669"/>
    <property type="project" value="UniProtKB-SubCell"/>
</dbReference>
<proteinExistence type="inferred from homology"/>
<evidence type="ECO:0000256" key="4">
    <source>
        <dbReference type="ARBA" id="ARBA00023136"/>
    </source>
</evidence>
<comment type="similarity">
    <text evidence="5">Belongs to the SAT4 family.</text>
</comment>
<dbReference type="InterPro" id="IPR052337">
    <property type="entry name" value="SAT4-like"/>
</dbReference>
<keyword evidence="2 7" id="KW-0812">Transmembrane</keyword>
<accession>A0A0F4Z1F0</accession>
<name>A0A0F4Z1F0_RASE3</name>
<protein>
    <submittedName>
        <fullName evidence="9">Integral membrane protein</fullName>
    </submittedName>
</protein>
<feature type="transmembrane region" description="Helical" evidence="7">
    <location>
        <begin position="26"/>
        <end position="48"/>
    </location>
</feature>
<organism evidence="9 10">
    <name type="scientific">Rasamsonia emersonii (strain ATCC 16479 / CBS 393.64 / IMI 116815)</name>
    <dbReference type="NCBI Taxonomy" id="1408163"/>
    <lineage>
        <taxon>Eukaryota</taxon>
        <taxon>Fungi</taxon>
        <taxon>Dikarya</taxon>
        <taxon>Ascomycota</taxon>
        <taxon>Pezizomycotina</taxon>
        <taxon>Eurotiomycetes</taxon>
        <taxon>Eurotiomycetidae</taxon>
        <taxon>Eurotiales</taxon>
        <taxon>Trichocomaceae</taxon>
        <taxon>Rasamsonia</taxon>
    </lineage>
</organism>
<keyword evidence="10" id="KW-1185">Reference proteome</keyword>
<evidence type="ECO:0000256" key="6">
    <source>
        <dbReference type="SAM" id="MobiDB-lite"/>
    </source>
</evidence>
<dbReference type="Proteomes" id="UP000053958">
    <property type="component" value="Unassembled WGS sequence"/>
</dbReference>
<comment type="subcellular location">
    <subcellularLocation>
        <location evidence="1">Membrane</location>
        <topology evidence="1">Multi-pass membrane protein</topology>
    </subcellularLocation>
</comment>
<gene>
    <name evidence="9" type="ORF">T310_2279</name>
</gene>
<dbReference type="OrthoDB" id="4221392at2759"/>
<evidence type="ECO:0000256" key="7">
    <source>
        <dbReference type="SAM" id="Phobius"/>
    </source>
</evidence>